<dbReference type="InterPro" id="IPR009057">
    <property type="entry name" value="Homeodomain-like_sf"/>
</dbReference>
<sequence>MDPIVNQGWTSSEVEEAYSLIASLNTNKIMYDDNDDKNKKQHYIMNSLHALFHSKTMKQVINLYVDLAMDMHMIQQREGTNVTGGSPQNIFTFCDPVNGNCELPKEENGASSTHSVYTMGDHANENFGVREKETTIMDNNGLSFGCAVEDMRITVTGEALLMADNNKMKVLENNISIDQPIVAPHQWGFWTDEEHSMGGLVNEDIEVQEGEEMTMDDSGFSFHCTLEDTRIRKTEEAPVMVDKNKMVVLENNSSNDRPVVAPHQRKFWTKEEHKSFLYGLEVYDRGDWKNISKHFVTTQTPVHVSSHAQKFFKRIEKKASSGIKRYSINDVRLHDNELLAANNSSAPRQTLSFTSLNNDPSFRLQAPTSSFAVMNNLAQCSPSIYNQQVGQQPMWREQQMMGSTAAVMGRVGNYVPDGQQGSAYFYLGNV</sequence>
<dbReference type="STRING" id="4565.A0A3B6TEZ5"/>
<dbReference type="InterPro" id="IPR001005">
    <property type="entry name" value="SANT/Myb"/>
</dbReference>
<dbReference type="Gramene" id="TraesLAC7D03G04263060.1">
    <property type="protein sequence ID" value="TraesLAC7D03G04263060.1"/>
    <property type="gene ID" value="TraesLAC7D03G04263060"/>
</dbReference>
<keyword evidence="3" id="KW-0804">Transcription</keyword>
<feature type="domain" description="Myb-like" evidence="5">
    <location>
        <begin position="264"/>
        <end position="314"/>
    </location>
</feature>
<accession>A0A3B6TEZ5</accession>
<dbReference type="SUPFAM" id="SSF46689">
    <property type="entry name" value="Homeodomain-like"/>
    <property type="match status" value="1"/>
</dbReference>
<gene>
    <name evidence="6" type="primary">LOC123163786</name>
</gene>
<dbReference type="Gene3D" id="1.10.10.60">
    <property type="entry name" value="Homeodomain-like"/>
    <property type="match status" value="1"/>
</dbReference>
<dbReference type="SMR" id="A0A3B6TEZ5"/>
<dbReference type="Gramene" id="TraesSTA7D03G04309890.1">
    <property type="protein sequence ID" value="TraesSTA7D03G04309890.1"/>
    <property type="gene ID" value="TraesSTA7D03G04309890"/>
</dbReference>
<dbReference type="AlphaFoldDB" id="A0A3B6TEZ5"/>
<dbReference type="InterPro" id="IPR006447">
    <property type="entry name" value="Myb_dom_plants"/>
</dbReference>
<dbReference type="Gramene" id="TraesJAG7D03G04299300.1">
    <property type="protein sequence ID" value="TraesJAG7D03G04299300.1"/>
    <property type="gene ID" value="TraesJAG7D03G04299300"/>
</dbReference>
<dbReference type="Pfam" id="PF00249">
    <property type="entry name" value="Myb_DNA-binding"/>
    <property type="match status" value="1"/>
</dbReference>
<name>A0A3B6TEZ5_WHEAT</name>
<keyword evidence="1" id="KW-0805">Transcription regulation</keyword>
<dbReference type="SMART" id="SM00717">
    <property type="entry name" value="SANT"/>
    <property type="match status" value="1"/>
</dbReference>
<protein>
    <recommendedName>
        <fullName evidence="5">Myb-like domain-containing protein</fullName>
    </recommendedName>
</protein>
<dbReference type="Gramene" id="TraesKAR7D01G0065620.3">
    <property type="protein sequence ID" value="cds.TraesKAR7D01G0065620.3"/>
    <property type="gene ID" value="TraesKAR7D01G0065620"/>
</dbReference>
<dbReference type="GO" id="GO:0003677">
    <property type="term" value="F:DNA binding"/>
    <property type="evidence" value="ECO:0007669"/>
    <property type="project" value="UniProtKB-KW"/>
</dbReference>
<dbReference type="Proteomes" id="UP000019116">
    <property type="component" value="Chromosome 7D"/>
</dbReference>
<dbReference type="GeneID" id="123163786"/>
<dbReference type="Gramene" id="TraesCS7D03G0302800.1">
    <property type="protein sequence ID" value="TraesCS7D03G0302800.1.CDS"/>
    <property type="gene ID" value="TraesCS7D03G0302800"/>
</dbReference>
<dbReference type="Gramene" id="TraesNOR7D03G04364870.1">
    <property type="protein sequence ID" value="TraesNOR7D03G04364870.1"/>
    <property type="gene ID" value="TraesNOR7D03G04364870"/>
</dbReference>
<dbReference type="InterPro" id="IPR056195">
    <property type="entry name" value="HTH_70"/>
</dbReference>
<dbReference type="CDD" id="cd00167">
    <property type="entry name" value="SANT"/>
    <property type="match status" value="1"/>
</dbReference>
<evidence type="ECO:0000313" key="6">
    <source>
        <dbReference type="EnsemblPlants" id="TraesCS7D02G135300.1"/>
    </source>
</evidence>
<evidence type="ECO:0000259" key="5">
    <source>
        <dbReference type="SMART" id="SM00717"/>
    </source>
</evidence>
<reference evidence="6" key="2">
    <citation type="submission" date="2018-10" db="UniProtKB">
        <authorList>
            <consortium name="EnsemblPlants"/>
        </authorList>
    </citation>
    <scope>IDENTIFICATION</scope>
</reference>
<evidence type="ECO:0000256" key="3">
    <source>
        <dbReference type="ARBA" id="ARBA00023163"/>
    </source>
</evidence>
<dbReference type="PANTHER" id="PTHR44042:SF11">
    <property type="entry name" value="OS06G0173800 PROTEIN"/>
    <property type="match status" value="1"/>
</dbReference>
<keyword evidence="7" id="KW-1185">Reference proteome</keyword>
<dbReference type="Pfam" id="PF23671">
    <property type="entry name" value="HTH_70"/>
    <property type="match status" value="1"/>
</dbReference>
<proteinExistence type="predicted"/>
<dbReference type="PANTHER" id="PTHR44042">
    <property type="entry name" value="DUPLICATED HOMEODOMAIN-LIKE SUPERFAMILY PROTEIN-RELATED"/>
    <property type="match status" value="1"/>
</dbReference>
<dbReference type="OrthoDB" id="118550at2759"/>
<dbReference type="NCBIfam" id="TIGR01557">
    <property type="entry name" value="myb_SHAQKYF"/>
    <property type="match status" value="1"/>
</dbReference>
<dbReference type="OMA" id="THSVYTM"/>
<dbReference type="EnsemblPlants" id="TraesCS7D02G135300.1">
    <property type="protein sequence ID" value="TraesCS7D02G135300.1"/>
    <property type="gene ID" value="TraesCS7D02G135300"/>
</dbReference>
<evidence type="ECO:0000256" key="2">
    <source>
        <dbReference type="ARBA" id="ARBA00023125"/>
    </source>
</evidence>
<dbReference type="RefSeq" id="XP_044437100.1">
    <property type="nucleotide sequence ID" value="XM_044581165.1"/>
</dbReference>
<evidence type="ECO:0000256" key="1">
    <source>
        <dbReference type="ARBA" id="ARBA00023015"/>
    </source>
</evidence>
<organism evidence="6">
    <name type="scientific">Triticum aestivum</name>
    <name type="common">Wheat</name>
    <dbReference type="NCBI Taxonomy" id="4565"/>
    <lineage>
        <taxon>Eukaryota</taxon>
        <taxon>Viridiplantae</taxon>
        <taxon>Streptophyta</taxon>
        <taxon>Embryophyta</taxon>
        <taxon>Tracheophyta</taxon>
        <taxon>Spermatophyta</taxon>
        <taxon>Magnoliopsida</taxon>
        <taxon>Liliopsida</taxon>
        <taxon>Poales</taxon>
        <taxon>Poaceae</taxon>
        <taxon>BOP clade</taxon>
        <taxon>Pooideae</taxon>
        <taxon>Triticodae</taxon>
        <taxon>Triticeae</taxon>
        <taxon>Triticinae</taxon>
        <taxon>Triticum</taxon>
    </lineage>
</organism>
<keyword evidence="4" id="KW-0539">Nucleus</keyword>
<keyword evidence="2" id="KW-0238">DNA-binding</keyword>
<reference evidence="6" key="1">
    <citation type="submission" date="2018-08" db="EMBL/GenBank/DDBJ databases">
        <authorList>
            <person name="Rossello M."/>
        </authorList>
    </citation>
    <scope>NUCLEOTIDE SEQUENCE [LARGE SCALE GENOMIC DNA]</scope>
    <source>
        <strain evidence="6">cv. Chinese Spring</strain>
    </source>
</reference>
<dbReference type="Gramene" id="TraesCS7D02G135300.1">
    <property type="protein sequence ID" value="TraesCS7D02G135300.1"/>
    <property type="gene ID" value="TraesCS7D02G135300"/>
</dbReference>
<dbReference type="KEGG" id="taes:123163786"/>
<evidence type="ECO:0000256" key="4">
    <source>
        <dbReference type="ARBA" id="ARBA00023242"/>
    </source>
</evidence>
<evidence type="ECO:0000313" key="7">
    <source>
        <dbReference type="Proteomes" id="UP000019116"/>
    </source>
</evidence>